<accession>A0A1R4A8X6</accession>
<dbReference type="KEGG" id="cdiv:CPM_1632"/>
<dbReference type="NCBIfam" id="TIGR00221">
    <property type="entry name" value="nagA"/>
    <property type="match status" value="1"/>
</dbReference>
<evidence type="ECO:0000256" key="4">
    <source>
        <dbReference type="ARBA" id="ARBA00023277"/>
    </source>
</evidence>
<dbReference type="SUPFAM" id="SSF51556">
    <property type="entry name" value="Metallo-dependent hydrolases"/>
    <property type="match status" value="1"/>
</dbReference>
<protein>
    <submittedName>
        <fullName evidence="6">N-acetylglucosamine-6-phosphate deacetylase</fullName>
    </submittedName>
</protein>
<reference evidence="7" key="1">
    <citation type="submission" date="2016-06" db="EMBL/GenBank/DDBJ databases">
        <authorList>
            <person name="Toshchakov V.S."/>
        </authorList>
    </citation>
    <scope>NUCLEOTIDE SEQUENCE [LARGE SCALE GENOMIC DNA]</scope>
    <source>
        <strain>PM4 (JCM 30641</strain>
        <strain evidence="7">\VKM B-2940)</strain>
    </source>
</reference>
<dbReference type="STRING" id="1673428.CPM_1632"/>
<dbReference type="Pfam" id="PF01979">
    <property type="entry name" value="Amidohydro_1"/>
    <property type="match status" value="1"/>
</dbReference>
<sequence length="385" mass="42527">MNLESSVLLKRIITINGCRDNCYLNVKDGVIHSITEKKIFDNEIVDFSNLTAVPGFIDIHTHGYFGVDATYSSEEEIHRWAQMLARKGITSFIPTCVSLPLETMMKFINKIRSASLHQKEDEARILGMRSEGPYISLEQKGAHNPLYLRRPDIDELRKIIQAAGSSLFIIDMAPELENFRESLEYLLENNKVVSIGHSNASYSQAMAGIDSGARLMTHFFNAMSPLKHREAGMVGAGLLSDSVYLEIIGDMHHVSREAIKILLKTRDIDHIIGITDSLSIGGTTSADAKLGGLDVIKKDGVAWIRDTNTIAGSILTMDTAFQNLHEIVSDPVNLTKIFSTNASKALSLKNTGYIDVGMDADINIIDDHMKVKGTMIRGCMIGDVK</sequence>
<keyword evidence="4" id="KW-0119">Carbohydrate metabolism</keyword>
<evidence type="ECO:0000313" key="6">
    <source>
        <dbReference type="EMBL" id="SJK85419.1"/>
    </source>
</evidence>
<evidence type="ECO:0000256" key="1">
    <source>
        <dbReference type="ARBA" id="ARBA00010716"/>
    </source>
</evidence>
<dbReference type="PIRSF" id="PIRSF038994">
    <property type="entry name" value="NagA"/>
    <property type="match status" value="1"/>
</dbReference>
<gene>
    <name evidence="6" type="ORF">CPM_1632</name>
</gene>
<dbReference type="GO" id="GO:0006046">
    <property type="term" value="P:N-acetylglucosamine catabolic process"/>
    <property type="evidence" value="ECO:0007669"/>
    <property type="project" value="TreeGrafter"/>
</dbReference>
<feature type="domain" description="Amidohydrolase-related" evidence="5">
    <location>
        <begin position="52"/>
        <end position="378"/>
    </location>
</feature>
<evidence type="ECO:0000256" key="2">
    <source>
        <dbReference type="ARBA" id="ARBA00022723"/>
    </source>
</evidence>
<comment type="similarity">
    <text evidence="1">Belongs to the metallo-dependent hydrolases superfamily. NagA family.</text>
</comment>
<keyword evidence="3" id="KW-0378">Hydrolase</keyword>
<organism evidence="6 7">
    <name type="scientific">Cuniculiplasma divulgatum</name>
    <dbReference type="NCBI Taxonomy" id="1673428"/>
    <lineage>
        <taxon>Archaea</taxon>
        <taxon>Methanobacteriati</taxon>
        <taxon>Thermoplasmatota</taxon>
        <taxon>Thermoplasmata</taxon>
        <taxon>Thermoplasmatales</taxon>
        <taxon>Cuniculiplasmataceae</taxon>
        <taxon>Cuniculiplasma</taxon>
    </lineage>
</organism>
<keyword evidence="2" id="KW-0479">Metal-binding</keyword>
<evidence type="ECO:0000259" key="5">
    <source>
        <dbReference type="Pfam" id="PF01979"/>
    </source>
</evidence>
<proteinExistence type="inferred from homology"/>
<dbReference type="PANTHER" id="PTHR11113">
    <property type="entry name" value="N-ACETYLGLUCOSAMINE-6-PHOSPHATE DEACETYLASE"/>
    <property type="match status" value="1"/>
</dbReference>
<evidence type="ECO:0000256" key="3">
    <source>
        <dbReference type="ARBA" id="ARBA00022801"/>
    </source>
</evidence>
<dbReference type="Gene3D" id="2.30.40.10">
    <property type="entry name" value="Urease, subunit C, domain 1"/>
    <property type="match status" value="1"/>
</dbReference>
<dbReference type="GO" id="GO:0046872">
    <property type="term" value="F:metal ion binding"/>
    <property type="evidence" value="ECO:0007669"/>
    <property type="project" value="UniProtKB-KW"/>
</dbReference>
<dbReference type="EMBL" id="LT719092">
    <property type="protein sequence ID" value="SJK85419.1"/>
    <property type="molecule type" value="Genomic_DNA"/>
</dbReference>
<dbReference type="Proteomes" id="UP000187822">
    <property type="component" value="Chromosome I"/>
</dbReference>
<dbReference type="InterPro" id="IPR003764">
    <property type="entry name" value="GlcNAc_6-P_deAcase"/>
</dbReference>
<keyword evidence="7" id="KW-1185">Reference proteome</keyword>
<name>A0A1R4A8X6_9ARCH</name>
<dbReference type="InterPro" id="IPR032466">
    <property type="entry name" value="Metal_Hydrolase"/>
</dbReference>
<dbReference type="SUPFAM" id="SSF51338">
    <property type="entry name" value="Composite domain of metallo-dependent hydrolases"/>
    <property type="match status" value="1"/>
</dbReference>
<dbReference type="GO" id="GO:0008448">
    <property type="term" value="F:N-acetylglucosamine-6-phosphate deacetylase activity"/>
    <property type="evidence" value="ECO:0007669"/>
    <property type="project" value="InterPro"/>
</dbReference>
<dbReference type="CDD" id="cd00854">
    <property type="entry name" value="NagA"/>
    <property type="match status" value="1"/>
</dbReference>
<dbReference type="InterPro" id="IPR011059">
    <property type="entry name" value="Metal-dep_hydrolase_composite"/>
</dbReference>
<dbReference type="AlphaFoldDB" id="A0A1R4A8X6"/>
<dbReference type="Gene3D" id="3.20.20.140">
    <property type="entry name" value="Metal-dependent hydrolases"/>
    <property type="match status" value="1"/>
</dbReference>
<dbReference type="PANTHER" id="PTHR11113:SF14">
    <property type="entry name" value="N-ACETYLGLUCOSAMINE-6-PHOSPHATE DEACETYLASE"/>
    <property type="match status" value="1"/>
</dbReference>
<evidence type="ECO:0000313" key="7">
    <source>
        <dbReference type="Proteomes" id="UP000187822"/>
    </source>
</evidence>
<dbReference type="InterPro" id="IPR006680">
    <property type="entry name" value="Amidohydro-rel"/>
</dbReference>